<dbReference type="SUPFAM" id="SSF53254">
    <property type="entry name" value="Phosphoglycerate mutase-like"/>
    <property type="match status" value="1"/>
</dbReference>
<dbReference type="EMBL" id="LZIN01000039">
    <property type="protein sequence ID" value="OBG07191.1"/>
    <property type="molecule type" value="Genomic_DNA"/>
</dbReference>
<organism evidence="2 3">
    <name type="scientific">Mycolicibacter sinensis (strain JDM601)</name>
    <name type="common">Mycobacterium sinense</name>
    <dbReference type="NCBI Taxonomy" id="875328"/>
    <lineage>
        <taxon>Bacteria</taxon>
        <taxon>Bacillati</taxon>
        <taxon>Actinomycetota</taxon>
        <taxon>Actinomycetes</taxon>
        <taxon>Mycobacteriales</taxon>
        <taxon>Mycobacteriaceae</taxon>
        <taxon>Mycolicibacter</taxon>
    </lineage>
</organism>
<dbReference type="OrthoDB" id="9793115at2"/>
<dbReference type="Gene3D" id="3.40.50.1240">
    <property type="entry name" value="Phosphoglycerate mutase-like"/>
    <property type="match status" value="1"/>
</dbReference>
<dbReference type="AlphaFoldDB" id="A0A1A2EQT7"/>
<evidence type="ECO:0000313" key="3">
    <source>
        <dbReference type="Proteomes" id="UP000093985"/>
    </source>
</evidence>
<dbReference type="InterPro" id="IPR013078">
    <property type="entry name" value="His_Pase_superF_clade-1"/>
</dbReference>
<dbReference type="Pfam" id="PF00300">
    <property type="entry name" value="His_Phos_1"/>
    <property type="match status" value="1"/>
</dbReference>
<sequence>MSGRLVLVRHGQSYGNVERRLDTRPPGSELTPLGRDQARAFAGNGVHRPALIAHSVATRAVQTAAEISGRFGLTARALDGIHEVQAGALENRNDDDAIAEFNETYQRWHSGEPGVALPGGESAEQVLDRYLPVVTQLRMRYLDDDDWTGDIVVVSHGAAIRLAAATLAGVDSSFVLDNHLNNTEAVVLSPITDGRWSCVQWGALTPPFYPEPDADPVGDALRSDTDPMG</sequence>
<proteinExistence type="predicted"/>
<reference evidence="3" key="1">
    <citation type="submission" date="2016-06" db="EMBL/GenBank/DDBJ databases">
        <authorList>
            <person name="Sutton G."/>
            <person name="Brinkac L."/>
            <person name="Sanka R."/>
            <person name="Adams M."/>
            <person name="Lau E."/>
            <person name="Mehaffy C."/>
            <person name="Tameris M."/>
            <person name="Hatherill M."/>
            <person name="Hanekom W."/>
            <person name="Mahomed H."/>
            <person name="Mcshane H."/>
        </authorList>
    </citation>
    <scope>NUCLEOTIDE SEQUENCE [LARGE SCALE GENOMIC DNA]</scope>
    <source>
        <strain evidence="3">852014-51077_SCH5608930-a</strain>
    </source>
</reference>
<name>A0A1A2EQT7_MYCSD</name>
<dbReference type="GO" id="GO:0016791">
    <property type="term" value="F:phosphatase activity"/>
    <property type="evidence" value="ECO:0007669"/>
    <property type="project" value="TreeGrafter"/>
</dbReference>
<evidence type="ECO:0000256" key="1">
    <source>
        <dbReference type="SAM" id="MobiDB-lite"/>
    </source>
</evidence>
<dbReference type="InterPro" id="IPR029033">
    <property type="entry name" value="His_PPase_superfam"/>
</dbReference>
<comment type="caution">
    <text evidence="2">The sequence shown here is derived from an EMBL/GenBank/DDBJ whole genome shotgun (WGS) entry which is preliminary data.</text>
</comment>
<dbReference type="Proteomes" id="UP000093985">
    <property type="component" value="Unassembled WGS sequence"/>
</dbReference>
<evidence type="ECO:0000313" key="2">
    <source>
        <dbReference type="EMBL" id="OBG07191.1"/>
    </source>
</evidence>
<dbReference type="PANTHER" id="PTHR48100:SF1">
    <property type="entry name" value="HISTIDINE PHOSPHATASE FAMILY PROTEIN-RELATED"/>
    <property type="match status" value="1"/>
</dbReference>
<dbReference type="InterPro" id="IPR050275">
    <property type="entry name" value="PGM_Phosphatase"/>
</dbReference>
<feature type="region of interest" description="Disordered" evidence="1">
    <location>
        <begin position="209"/>
        <end position="229"/>
    </location>
</feature>
<accession>A0A1A2EQT7</accession>
<dbReference type="PANTHER" id="PTHR48100">
    <property type="entry name" value="BROAD-SPECIFICITY PHOSPHATASE YOR283W-RELATED"/>
    <property type="match status" value="1"/>
</dbReference>
<dbReference type="GO" id="GO:0005737">
    <property type="term" value="C:cytoplasm"/>
    <property type="evidence" value="ECO:0007669"/>
    <property type="project" value="TreeGrafter"/>
</dbReference>
<dbReference type="RefSeq" id="WP_064854875.1">
    <property type="nucleotide sequence ID" value="NZ_LZIM01000036.1"/>
</dbReference>
<dbReference type="CDD" id="cd07067">
    <property type="entry name" value="HP_PGM_like"/>
    <property type="match status" value="1"/>
</dbReference>
<protein>
    <submittedName>
        <fullName evidence="2">Phosphoglycerate mutase</fullName>
    </submittedName>
</protein>
<gene>
    <name evidence="2" type="ORF">A5771_07405</name>
</gene>
<dbReference type="SMART" id="SM00855">
    <property type="entry name" value="PGAM"/>
    <property type="match status" value="1"/>
</dbReference>